<dbReference type="InterPro" id="IPR011992">
    <property type="entry name" value="EF-hand-dom_pair"/>
</dbReference>
<organism evidence="3 4">
    <name type="scientific">Batillaria attramentaria</name>
    <dbReference type="NCBI Taxonomy" id="370345"/>
    <lineage>
        <taxon>Eukaryota</taxon>
        <taxon>Metazoa</taxon>
        <taxon>Spiralia</taxon>
        <taxon>Lophotrochozoa</taxon>
        <taxon>Mollusca</taxon>
        <taxon>Gastropoda</taxon>
        <taxon>Caenogastropoda</taxon>
        <taxon>Sorbeoconcha</taxon>
        <taxon>Cerithioidea</taxon>
        <taxon>Batillariidae</taxon>
        <taxon>Batillaria</taxon>
    </lineage>
</organism>
<accession>A0ABD0JF05</accession>
<dbReference type="AlphaFoldDB" id="A0ABD0JF05"/>
<dbReference type="PROSITE" id="PS50222">
    <property type="entry name" value="EF_HAND_2"/>
    <property type="match status" value="1"/>
</dbReference>
<evidence type="ECO:0000256" key="1">
    <source>
        <dbReference type="SAM" id="Phobius"/>
    </source>
</evidence>
<proteinExistence type="predicted"/>
<dbReference type="Proteomes" id="UP001519460">
    <property type="component" value="Unassembled WGS sequence"/>
</dbReference>
<dbReference type="EMBL" id="JACVVK020000465">
    <property type="protein sequence ID" value="KAK7473543.1"/>
    <property type="molecule type" value="Genomic_DNA"/>
</dbReference>
<reference evidence="3 4" key="1">
    <citation type="journal article" date="2023" name="Sci. Data">
        <title>Genome assembly of the Korean intertidal mud-creeper Batillaria attramentaria.</title>
        <authorList>
            <person name="Patra A.K."/>
            <person name="Ho P.T."/>
            <person name="Jun S."/>
            <person name="Lee S.J."/>
            <person name="Kim Y."/>
            <person name="Won Y.J."/>
        </authorList>
    </citation>
    <scope>NUCLEOTIDE SEQUENCE [LARGE SCALE GENOMIC DNA]</scope>
    <source>
        <strain evidence="3">Wonlab-2016</strain>
    </source>
</reference>
<dbReference type="InterPro" id="IPR002048">
    <property type="entry name" value="EF_hand_dom"/>
</dbReference>
<keyword evidence="1" id="KW-0812">Transmembrane</keyword>
<evidence type="ECO:0000259" key="2">
    <source>
        <dbReference type="PROSITE" id="PS50222"/>
    </source>
</evidence>
<keyword evidence="1" id="KW-1133">Transmembrane helix</keyword>
<evidence type="ECO:0000313" key="3">
    <source>
        <dbReference type="EMBL" id="KAK7473543.1"/>
    </source>
</evidence>
<comment type="caution">
    <text evidence="3">The sequence shown here is derived from an EMBL/GenBank/DDBJ whole genome shotgun (WGS) entry which is preliminary data.</text>
</comment>
<evidence type="ECO:0000313" key="4">
    <source>
        <dbReference type="Proteomes" id="UP001519460"/>
    </source>
</evidence>
<name>A0ABD0JF05_9CAEN</name>
<dbReference type="SMART" id="SM00054">
    <property type="entry name" value="EFh"/>
    <property type="match status" value="1"/>
</dbReference>
<feature type="transmembrane region" description="Helical" evidence="1">
    <location>
        <begin position="77"/>
        <end position="94"/>
    </location>
</feature>
<keyword evidence="4" id="KW-1185">Reference proteome</keyword>
<dbReference type="SUPFAM" id="SSF47473">
    <property type="entry name" value="EF-hand"/>
    <property type="match status" value="1"/>
</dbReference>
<feature type="domain" description="EF-hand" evidence="2">
    <location>
        <begin position="154"/>
        <end position="189"/>
    </location>
</feature>
<keyword evidence="1" id="KW-0472">Membrane</keyword>
<gene>
    <name evidence="3" type="ORF">BaRGS_00035204</name>
</gene>
<sequence length="202" mass="22590">MHNDKREAGEATDKTELSAKNQACVNFDLHHGPSQSDVMQAEFAEVDEMHTLQMLFINGYPRHIVQGENTDRKTCEMRLQIFIFLVLFAAMFVTESEAGWRLRRTLRKIGKWIKKNPKAAVAIAGAIGKRQTPSEDAVKEALAEACEDFPEDAAPTDLVVQAFMEADVNGDGQLSEEEAAEFAKMLDVVEFCSDLMETPQVH</sequence>
<protein>
    <recommendedName>
        <fullName evidence="2">EF-hand domain-containing protein</fullName>
    </recommendedName>
</protein>